<dbReference type="RefSeq" id="WP_114181087.1">
    <property type="nucleotide sequence ID" value="NZ_CP024903.1"/>
</dbReference>
<gene>
    <name evidence="1" type="ORF">CUJ89_31180</name>
</gene>
<dbReference type="Proteomes" id="UP000253104">
    <property type="component" value="Chromosome mHSR5_B"/>
</dbReference>
<reference evidence="1 2" key="1">
    <citation type="journal article" date="2018" name="ISME J.">
        <title>Involvement of Burkholderiaceae and sulfurous volatiles in disease-suppressive soils.</title>
        <authorList>
            <person name="Carrion V.J."/>
            <person name="Cordovez V."/>
            <person name="Tyc O."/>
            <person name="Etalo D.W."/>
            <person name="de Bruijn I."/>
            <person name="de Jager V.C."/>
            <person name="Medema M.H."/>
            <person name="Eberl L."/>
            <person name="Raaijmakers J.M."/>
        </authorList>
    </citation>
    <scope>NUCLEOTIDE SEQUENCE [LARGE SCALE GENOMIC DNA]</scope>
    <source>
        <strain evidence="2">mHSR5</strain>
    </source>
</reference>
<dbReference type="EMBL" id="CP024903">
    <property type="protein sequence ID" value="AXF24716.1"/>
    <property type="molecule type" value="Genomic_DNA"/>
</dbReference>
<evidence type="ECO:0000313" key="2">
    <source>
        <dbReference type="Proteomes" id="UP000253104"/>
    </source>
</evidence>
<sequence>MKIGKFNRFSSSFPATPVAQGFPQRNSAAIPVISECEINPGLISDITQSDLAIISKQMI</sequence>
<proteinExistence type="predicted"/>
<evidence type="ECO:0000313" key="1">
    <source>
        <dbReference type="EMBL" id="AXF24716.1"/>
    </source>
</evidence>
<accession>A0A2Z5N6F7</accession>
<protein>
    <submittedName>
        <fullName evidence="1">Uncharacterized protein</fullName>
    </submittedName>
</protein>
<organism evidence="1 2">
    <name type="scientific">Burkholderia pyrrocinia</name>
    <name type="common">Pseudomonas pyrrocinia</name>
    <dbReference type="NCBI Taxonomy" id="60550"/>
    <lineage>
        <taxon>Bacteria</taxon>
        <taxon>Pseudomonadati</taxon>
        <taxon>Pseudomonadota</taxon>
        <taxon>Betaproteobacteria</taxon>
        <taxon>Burkholderiales</taxon>
        <taxon>Burkholderiaceae</taxon>
        <taxon>Burkholderia</taxon>
        <taxon>Burkholderia cepacia complex</taxon>
    </lineage>
</organism>
<dbReference type="AlphaFoldDB" id="A0A2Z5N6F7"/>
<name>A0A2Z5N6F7_BURPY</name>